<gene>
    <name evidence="2" type="ORF">NDU88_007865</name>
</gene>
<sequence>MRVRGRSTGPDSPGDPLPLLRLAAVTSRGAAGPASAQQGAPSRGRHLFSRIGWTAARTRGLRSSLAHRTKPSKGSWGHEDVWSGVFRSARPH</sequence>
<accession>A0AAV7PQI4</accession>
<name>A0AAV7PQI4_PLEWA</name>
<feature type="region of interest" description="Disordered" evidence="1">
    <location>
        <begin position="26"/>
        <end position="46"/>
    </location>
</feature>
<proteinExistence type="predicted"/>
<organism evidence="2 3">
    <name type="scientific">Pleurodeles waltl</name>
    <name type="common">Iberian ribbed newt</name>
    <dbReference type="NCBI Taxonomy" id="8319"/>
    <lineage>
        <taxon>Eukaryota</taxon>
        <taxon>Metazoa</taxon>
        <taxon>Chordata</taxon>
        <taxon>Craniata</taxon>
        <taxon>Vertebrata</taxon>
        <taxon>Euteleostomi</taxon>
        <taxon>Amphibia</taxon>
        <taxon>Batrachia</taxon>
        <taxon>Caudata</taxon>
        <taxon>Salamandroidea</taxon>
        <taxon>Salamandridae</taxon>
        <taxon>Pleurodelinae</taxon>
        <taxon>Pleurodeles</taxon>
    </lineage>
</organism>
<keyword evidence="3" id="KW-1185">Reference proteome</keyword>
<evidence type="ECO:0000313" key="2">
    <source>
        <dbReference type="EMBL" id="KAJ1129497.1"/>
    </source>
</evidence>
<dbReference type="Proteomes" id="UP001066276">
    <property type="component" value="Chromosome 7"/>
</dbReference>
<reference evidence="2" key="1">
    <citation type="journal article" date="2022" name="bioRxiv">
        <title>Sequencing and chromosome-scale assembly of the giantPleurodeles waltlgenome.</title>
        <authorList>
            <person name="Brown T."/>
            <person name="Elewa A."/>
            <person name="Iarovenko S."/>
            <person name="Subramanian E."/>
            <person name="Araus A.J."/>
            <person name="Petzold A."/>
            <person name="Susuki M."/>
            <person name="Suzuki K.-i.T."/>
            <person name="Hayashi T."/>
            <person name="Toyoda A."/>
            <person name="Oliveira C."/>
            <person name="Osipova E."/>
            <person name="Leigh N.D."/>
            <person name="Simon A."/>
            <person name="Yun M.H."/>
        </authorList>
    </citation>
    <scope>NUCLEOTIDE SEQUENCE</scope>
    <source>
        <strain evidence="2">20211129_DDA</strain>
        <tissue evidence="2">Liver</tissue>
    </source>
</reference>
<dbReference type="EMBL" id="JANPWB010000011">
    <property type="protein sequence ID" value="KAJ1129497.1"/>
    <property type="molecule type" value="Genomic_DNA"/>
</dbReference>
<dbReference type="AlphaFoldDB" id="A0AAV7PQI4"/>
<protein>
    <submittedName>
        <fullName evidence="2">Uncharacterized protein</fullName>
    </submittedName>
</protein>
<comment type="caution">
    <text evidence="2">The sequence shown here is derived from an EMBL/GenBank/DDBJ whole genome shotgun (WGS) entry which is preliminary data.</text>
</comment>
<evidence type="ECO:0000256" key="1">
    <source>
        <dbReference type="SAM" id="MobiDB-lite"/>
    </source>
</evidence>
<feature type="compositionally biased region" description="Low complexity" evidence="1">
    <location>
        <begin position="29"/>
        <end position="42"/>
    </location>
</feature>
<evidence type="ECO:0000313" key="3">
    <source>
        <dbReference type="Proteomes" id="UP001066276"/>
    </source>
</evidence>